<keyword evidence="10" id="KW-1185">Reference proteome</keyword>
<dbReference type="InterPro" id="IPR023302">
    <property type="entry name" value="Pept_S9A_N"/>
</dbReference>
<evidence type="ECO:0000256" key="2">
    <source>
        <dbReference type="ARBA" id="ARBA00005228"/>
    </source>
</evidence>
<gene>
    <name evidence="9" type="ORF">Asera_29350</name>
</gene>
<dbReference type="InterPro" id="IPR051167">
    <property type="entry name" value="Prolyl_oligopep/macrocyclase"/>
</dbReference>
<evidence type="ECO:0000256" key="1">
    <source>
        <dbReference type="ARBA" id="ARBA00001070"/>
    </source>
</evidence>
<dbReference type="Pfam" id="PF00326">
    <property type="entry name" value="Peptidase_S9"/>
    <property type="match status" value="1"/>
</dbReference>
<proteinExistence type="inferred from homology"/>
<keyword evidence="5" id="KW-0378">Hydrolase</keyword>
<dbReference type="GO" id="GO:0004252">
    <property type="term" value="F:serine-type endopeptidase activity"/>
    <property type="evidence" value="ECO:0007669"/>
    <property type="project" value="UniProtKB-EC"/>
</dbReference>
<evidence type="ECO:0000313" key="9">
    <source>
        <dbReference type="EMBL" id="BCJ28827.1"/>
    </source>
</evidence>
<dbReference type="Gene3D" id="2.130.10.120">
    <property type="entry name" value="Prolyl oligopeptidase, N-terminal domain"/>
    <property type="match status" value="1"/>
</dbReference>
<dbReference type="AlphaFoldDB" id="A0A810L0V0"/>
<reference evidence="9" key="1">
    <citation type="submission" date="2020-08" db="EMBL/GenBank/DDBJ databases">
        <title>Whole genome shotgun sequence of Actinocatenispora sera NBRC 101916.</title>
        <authorList>
            <person name="Komaki H."/>
            <person name="Tamura T."/>
        </authorList>
    </citation>
    <scope>NUCLEOTIDE SEQUENCE</scope>
    <source>
        <strain evidence="9">NBRC 101916</strain>
    </source>
</reference>
<dbReference type="FunFam" id="3.40.50.1820:FF:000005">
    <property type="entry name" value="Prolyl endopeptidase"/>
    <property type="match status" value="1"/>
</dbReference>
<dbReference type="GO" id="GO:0070012">
    <property type="term" value="F:oligopeptidase activity"/>
    <property type="evidence" value="ECO:0007669"/>
    <property type="project" value="TreeGrafter"/>
</dbReference>
<dbReference type="InterPro" id="IPR029058">
    <property type="entry name" value="AB_hydrolase_fold"/>
</dbReference>
<dbReference type="GO" id="GO:0005829">
    <property type="term" value="C:cytosol"/>
    <property type="evidence" value="ECO:0007669"/>
    <property type="project" value="TreeGrafter"/>
</dbReference>
<dbReference type="RefSeq" id="WP_051802752.1">
    <property type="nucleotide sequence ID" value="NZ_AP023354.1"/>
</dbReference>
<dbReference type="PANTHER" id="PTHR42881">
    <property type="entry name" value="PROLYL ENDOPEPTIDASE"/>
    <property type="match status" value="1"/>
</dbReference>
<comment type="catalytic activity">
    <reaction evidence="1">
        <text>Hydrolysis of Pro-|-Xaa &gt;&gt; Ala-|-Xaa in oligopeptides.</text>
        <dbReference type="EC" id="3.4.21.26"/>
    </reaction>
</comment>
<accession>A0A810L0V0</accession>
<protein>
    <recommendedName>
        <fullName evidence="3">prolyl oligopeptidase</fullName>
        <ecNumber evidence="3">3.4.21.26</ecNumber>
    </recommendedName>
</protein>
<dbReference type="OrthoDB" id="9801421at2"/>
<sequence>MAAPIDTPRIPETSSWHGVEVTEDYRWLEDAAAAATVDWTAAQQRRTREYLDALPDRAALRARLAQLLSAHTTSYRELHGAGDTWFALKQEPNRQQPMLVTRSGLDDDAVERVVVDPQALDGSGQTTIDFFVPSPDGSRVVVSLSEHGSEDGTLFVYEVAAGAVVDEPIAHANPAAAVPSVAWRHDGAGFWYGRADAAGFHQQVWFHRLGSSADVRERLDGFADPAIVENLLSASGDGRFVLDRAQRGDGGEWELFARSQSDADAAWWRVAGIEDRCVEATFAGDSLYLLSHADSEYGSVLRLRMTAGATVADATTVVPAGSRALTELAATDRTLWVADIDGGPCGLRRFGLDGAELPPVEIPPISTVSELAASGGTAVWAVESFTRPAQWWACRDGDTPARTALGTTGAVELTGYQVTREFATSADGTRVPMTVLAAPDAPRDGSRPALLTGYGGYAISLTPTFRPEVLAWLEQGGSYVVANLRGGGEYGERWHRQGRLAHKQNCFDDFIACADHLVATGITGRQRLAIMGGSNGGLLMGAVLTQRPDLARAVVAAVPVMDMLRVETTANGRYNVTEFGSVADPELFAVLRGYSPYHNVRDGARYPAVLLTGGEFDPRVDAWHPKKMAARLQAATGSGEPVLLRMESGGHGVGQSVEQKVDLVADYYAFLLDRLAVEYRPPR</sequence>
<evidence type="ECO:0000259" key="8">
    <source>
        <dbReference type="Pfam" id="PF02897"/>
    </source>
</evidence>
<dbReference type="PRINTS" id="PR00862">
    <property type="entry name" value="PROLIGOPTASE"/>
</dbReference>
<dbReference type="KEGG" id="aser:Asera_29350"/>
<dbReference type="InterPro" id="IPR002470">
    <property type="entry name" value="Peptidase_S9A"/>
</dbReference>
<dbReference type="EMBL" id="AP023354">
    <property type="protein sequence ID" value="BCJ28827.1"/>
    <property type="molecule type" value="Genomic_DNA"/>
</dbReference>
<dbReference type="PANTHER" id="PTHR42881:SF2">
    <property type="entry name" value="PROLYL ENDOPEPTIDASE"/>
    <property type="match status" value="1"/>
</dbReference>
<dbReference type="Pfam" id="PF02897">
    <property type="entry name" value="Peptidase_S9_N"/>
    <property type="match status" value="1"/>
</dbReference>
<evidence type="ECO:0000256" key="3">
    <source>
        <dbReference type="ARBA" id="ARBA00011897"/>
    </source>
</evidence>
<evidence type="ECO:0000313" key="10">
    <source>
        <dbReference type="Proteomes" id="UP000680750"/>
    </source>
</evidence>
<feature type="domain" description="Peptidase S9A N-terminal" evidence="8">
    <location>
        <begin position="7"/>
        <end position="394"/>
    </location>
</feature>
<dbReference type="Gene3D" id="3.40.50.1820">
    <property type="entry name" value="alpha/beta hydrolase"/>
    <property type="match status" value="1"/>
</dbReference>
<organism evidence="9 10">
    <name type="scientific">Actinocatenispora sera</name>
    <dbReference type="NCBI Taxonomy" id="390989"/>
    <lineage>
        <taxon>Bacteria</taxon>
        <taxon>Bacillati</taxon>
        <taxon>Actinomycetota</taxon>
        <taxon>Actinomycetes</taxon>
        <taxon>Micromonosporales</taxon>
        <taxon>Micromonosporaceae</taxon>
        <taxon>Actinocatenispora</taxon>
    </lineage>
</organism>
<evidence type="ECO:0000256" key="4">
    <source>
        <dbReference type="ARBA" id="ARBA00022670"/>
    </source>
</evidence>
<comment type="similarity">
    <text evidence="2">Belongs to the peptidase S9A family.</text>
</comment>
<keyword evidence="6" id="KW-0720">Serine protease</keyword>
<feature type="domain" description="Peptidase S9 prolyl oligopeptidase catalytic" evidence="7">
    <location>
        <begin position="465"/>
        <end position="675"/>
    </location>
</feature>
<dbReference type="InterPro" id="IPR001375">
    <property type="entry name" value="Peptidase_S9_cat"/>
</dbReference>
<dbReference type="SUPFAM" id="SSF53474">
    <property type="entry name" value="alpha/beta-Hydrolases"/>
    <property type="match status" value="1"/>
</dbReference>
<dbReference type="GO" id="GO:0006508">
    <property type="term" value="P:proteolysis"/>
    <property type="evidence" value="ECO:0007669"/>
    <property type="project" value="UniProtKB-KW"/>
</dbReference>
<dbReference type="Proteomes" id="UP000680750">
    <property type="component" value="Chromosome"/>
</dbReference>
<dbReference type="SUPFAM" id="SSF50993">
    <property type="entry name" value="Peptidase/esterase 'gauge' domain"/>
    <property type="match status" value="1"/>
</dbReference>
<keyword evidence="4" id="KW-0645">Protease</keyword>
<evidence type="ECO:0000259" key="7">
    <source>
        <dbReference type="Pfam" id="PF00326"/>
    </source>
</evidence>
<evidence type="ECO:0000256" key="5">
    <source>
        <dbReference type="ARBA" id="ARBA00022801"/>
    </source>
</evidence>
<evidence type="ECO:0000256" key="6">
    <source>
        <dbReference type="ARBA" id="ARBA00022825"/>
    </source>
</evidence>
<name>A0A810L0V0_9ACTN</name>
<dbReference type="EC" id="3.4.21.26" evidence="3"/>